<evidence type="ECO:0000313" key="2">
    <source>
        <dbReference type="EMBL" id="RWS19074.1"/>
    </source>
</evidence>
<sequence length="64" mass="7608">MKSNFGLQSYRHNDKAETPLQRHEERTLRSTSELDYDLRTHEHFMIKKTVNLFIEFVPAGTVQD</sequence>
<feature type="region of interest" description="Disordered" evidence="1">
    <location>
        <begin position="1"/>
        <end position="30"/>
    </location>
</feature>
<reference evidence="2 3" key="1">
    <citation type="journal article" date="2018" name="Gigascience">
        <title>Genomes of trombidid mites reveal novel predicted allergens and laterally-transferred genes associated with secondary metabolism.</title>
        <authorList>
            <person name="Dong X."/>
            <person name="Chaisiri K."/>
            <person name="Xia D."/>
            <person name="Armstrong S.D."/>
            <person name="Fang Y."/>
            <person name="Donnelly M.J."/>
            <person name="Kadowaki T."/>
            <person name="McGarry J.W."/>
            <person name="Darby A.C."/>
            <person name="Makepeace B.L."/>
        </authorList>
    </citation>
    <scope>NUCLEOTIDE SEQUENCE [LARGE SCALE GENOMIC DNA]</scope>
    <source>
        <strain evidence="2">UoL-UT</strain>
    </source>
</reference>
<dbReference type="VEuPathDB" id="VectorBase:LDEU012966"/>
<proteinExistence type="predicted"/>
<evidence type="ECO:0000313" key="3">
    <source>
        <dbReference type="Proteomes" id="UP000288716"/>
    </source>
</evidence>
<protein>
    <submittedName>
        <fullName evidence="2">Uncharacterized protein</fullName>
    </submittedName>
</protein>
<comment type="caution">
    <text evidence="2">The sequence shown here is derived from an EMBL/GenBank/DDBJ whole genome shotgun (WGS) entry which is preliminary data.</text>
</comment>
<accession>A0A443RV21</accession>
<dbReference type="EMBL" id="NCKV01030566">
    <property type="protein sequence ID" value="RWS19074.1"/>
    <property type="molecule type" value="Genomic_DNA"/>
</dbReference>
<dbReference type="Proteomes" id="UP000288716">
    <property type="component" value="Unassembled WGS sequence"/>
</dbReference>
<keyword evidence="3" id="KW-1185">Reference proteome</keyword>
<organism evidence="2 3">
    <name type="scientific">Leptotrombidium deliense</name>
    <dbReference type="NCBI Taxonomy" id="299467"/>
    <lineage>
        <taxon>Eukaryota</taxon>
        <taxon>Metazoa</taxon>
        <taxon>Ecdysozoa</taxon>
        <taxon>Arthropoda</taxon>
        <taxon>Chelicerata</taxon>
        <taxon>Arachnida</taxon>
        <taxon>Acari</taxon>
        <taxon>Acariformes</taxon>
        <taxon>Trombidiformes</taxon>
        <taxon>Prostigmata</taxon>
        <taxon>Anystina</taxon>
        <taxon>Parasitengona</taxon>
        <taxon>Trombiculoidea</taxon>
        <taxon>Trombiculidae</taxon>
        <taxon>Leptotrombidium</taxon>
    </lineage>
</organism>
<gene>
    <name evidence="2" type="ORF">B4U80_03313</name>
</gene>
<dbReference type="AlphaFoldDB" id="A0A443RV21"/>
<feature type="compositionally biased region" description="Basic and acidic residues" evidence="1">
    <location>
        <begin position="11"/>
        <end position="28"/>
    </location>
</feature>
<evidence type="ECO:0000256" key="1">
    <source>
        <dbReference type="SAM" id="MobiDB-lite"/>
    </source>
</evidence>
<name>A0A443RV21_9ACAR</name>